<dbReference type="GO" id="GO:0003677">
    <property type="term" value="F:DNA binding"/>
    <property type="evidence" value="ECO:0007669"/>
    <property type="project" value="InterPro"/>
</dbReference>
<feature type="transmembrane region" description="Helical" evidence="6">
    <location>
        <begin position="125"/>
        <end position="143"/>
    </location>
</feature>
<dbReference type="Pfam" id="PF03544">
    <property type="entry name" value="TonB_C"/>
    <property type="match status" value="1"/>
</dbReference>
<dbReference type="Gene3D" id="1.10.260.40">
    <property type="entry name" value="lambda repressor-like DNA-binding domains"/>
    <property type="match status" value="1"/>
</dbReference>
<keyword evidence="2 6" id="KW-0812">Transmembrane</keyword>
<evidence type="ECO:0000256" key="6">
    <source>
        <dbReference type="SAM" id="Phobius"/>
    </source>
</evidence>
<keyword evidence="9" id="KW-1185">Reference proteome</keyword>
<comment type="subcellular location">
    <subcellularLocation>
        <location evidence="1">Membrane</location>
        <topology evidence="1">Single-pass membrane protein</topology>
    </subcellularLocation>
</comment>
<evidence type="ECO:0000259" key="7">
    <source>
        <dbReference type="SMART" id="SM00530"/>
    </source>
</evidence>
<dbReference type="Gene3D" id="3.30.2420.10">
    <property type="entry name" value="TonB"/>
    <property type="match status" value="1"/>
</dbReference>
<dbReference type="PANTHER" id="PTHR34475:SF1">
    <property type="entry name" value="CYTOSKELETON PROTEIN RODZ"/>
    <property type="match status" value="1"/>
</dbReference>
<dbReference type="InterPro" id="IPR001387">
    <property type="entry name" value="Cro/C1-type_HTH"/>
</dbReference>
<dbReference type="GO" id="GO:0055085">
    <property type="term" value="P:transmembrane transport"/>
    <property type="evidence" value="ECO:0007669"/>
    <property type="project" value="InterPro"/>
</dbReference>
<feature type="domain" description="HTH cro/C1-type" evidence="7">
    <location>
        <begin position="29"/>
        <end position="90"/>
    </location>
</feature>
<dbReference type="EMBL" id="CP118166">
    <property type="protein sequence ID" value="WDI33015.1"/>
    <property type="molecule type" value="Genomic_DNA"/>
</dbReference>
<dbReference type="Pfam" id="PF13413">
    <property type="entry name" value="HTH_25"/>
    <property type="match status" value="1"/>
</dbReference>
<proteinExistence type="predicted"/>
<protein>
    <submittedName>
        <fullName evidence="8">TonB family protein</fullName>
    </submittedName>
</protein>
<evidence type="ECO:0000313" key="8">
    <source>
        <dbReference type="EMBL" id="WDI33015.1"/>
    </source>
</evidence>
<dbReference type="SMART" id="SM00530">
    <property type="entry name" value="HTH_XRE"/>
    <property type="match status" value="1"/>
</dbReference>
<reference evidence="8" key="1">
    <citation type="submission" date="2023-02" db="EMBL/GenBank/DDBJ databases">
        <title>Genome sequence of Hyphococcus flavus.</title>
        <authorList>
            <person name="Rong J.-C."/>
            <person name="Zhao Q."/>
            <person name="Yi M."/>
            <person name="Wu J.-Y."/>
        </authorList>
    </citation>
    <scope>NUCLEOTIDE SEQUENCE</scope>
    <source>
        <strain evidence="8">MCCC 1K03223</strain>
    </source>
</reference>
<dbReference type="KEGG" id="hfl:PUV54_07370"/>
<feature type="region of interest" description="Disordered" evidence="5">
    <location>
        <begin position="156"/>
        <end position="205"/>
    </location>
</feature>
<dbReference type="PANTHER" id="PTHR34475">
    <property type="match status" value="1"/>
</dbReference>
<dbReference type="InterPro" id="IPR050400">
    <property type="entry name" value="Bact_Cytoskel_RodZ"/>
</dbReference>
<accession>A0AAE9ZLN9</accession>
<evidence type="ECO:0000313" key="9">
    <source>
        <dbReference type="Proteomes" id="UP001214043"/>
    </source>
</evidence>
<dbReference type="RefSeq" id="WP_274494972.1">
    <property type="nucleotide sequence ID" value="NZ_CP118166.1"/>
</dbReference>
<keyword evidence="4 6" id="KW-0472">Membrane</keyword>
<sequence length="381" mass="40510">MAQDKAAEIFNFNAPRAAAANDGETTGDFLASARAAAGVSIEEASDATKVKVAHLQAIEAMRADLLPPLPYTIGFVKAYARFLQLDAETVAKRFREELGSPTSGAFSSIAAESNLSATGGEGIRVVSAFAVIAILAFAIWVMFQVTGGGRDASVNAARQDEPRVRLGDTPVTAPTPRPSVTASPVQAQAEETSAETAVINEPPDRLTVQEEEVALADGAPEAISEEPATGEIEQAVQSAATGDEQINNAPLRSEPEPVPPEQTRSLQSAETARPLPRRTQPVPEREAPAEPVVIESRLLRSFAPAYPERCARRAAPVESVTIRFDITPAGRPTAARVSSTTNSCFNQEAIDTLLRWRFNPRTISNAAVIDAGKTATINFRK</sequence>
<evidence type="ECO:0000256" key="3">
    <source>
        <dbReference type="ARBA" id="ARBA00022989"/>
    </source>
</evidence>
<dbReference type="Proteomes" id="UP001214043">
    <property type="component" value="Chromosome"/>
</dbReference>
<dbReference type="InterPro" id="IPR037682">
    <property type="entry name" value="TonB_C"/>
</dbReference>
<evidence type="ECO:0000256" key="5">
    <source>
        <dbReference type="SAM" id="MobiDB-lite"/>
    </source>
</evidence>
<evidence type="ECO:0000256" key="2">
    <source>
        <dbReference type="ARBA" id="ARBA00022692"/>
    </source>
</evidence>
<dbReference type="NCBIfam" id="TIGR01352">
    <property type="entry name" value="tonB_Cterm"/>
    <property type="match status" value="1"/>
</dbReference>
<dbReference type="InterPro" id="IPR010982">
    <property type="entry name" value="Lambda_DNA-bd_dom_sf"/>
</dbReference>
<feature type="compositionally biased region" description="Low complexity" evidence="5">
    <location>
        <begin position="186"/>
        <end position="197"/>
    </location>
</feature>
<gene>
    <name evidence="8" type="ORF">PUV54_07370</name>
</gene>
<keyword evidence="3 6" id="KW-1133">Transmembrane helix</keyword>
<evidence type="ECO:0000256" key="4">
    <source>
        <dbReference type="ARBA" id="ARBA00023136"/>
    </source>
</evidence>
<dbReference type="GO" id="GO:0016020">
    <property type="term" value="C:membrane"/>
    <property type="evidence" value="ECO:0007669"/>
    <property type="project" value="UniProtKB-SubCell"/>
</dbReference>
<name>A0AAE9ZLN9_9PROT</name>
<evidence type="ECO:0000256" key="1">
    <source>
        <dbReference type="ARBA" id="ARBA00004167"/>
    </source>
</evidence>
<feature type="region of interest" description="Disordered" evidence="5">
    <location>
        <begin position="247"/>
        <end position="287"/>
    </location>
</feature>
<organism evidence="8 9">
    <name type="scientific">Hyphococcus flavus</name>
    <dbReference type="NCBI Taxonomy" id="1866326"/>
    <lineage>
        <taxon>Bacteria</taxon>
        <taxon>Pseudomonadati</taxon>
        <taxon>Pseudomonadota</taxon>
        <taxon>Alphaproteobacteria</taxon>
        <taxon>Parvularculales</taxon>
        <taxon>Parvularculaceae</taxon>
        <taxon>Hyphococcus</taxon>
    </lineage>
</organism>
<dbReference type="InterPro" id="IPR006260">
    <property type="entry name" value="TonB/TolA_C"/>
</dbReference>
<dbReference type="AlphaFoldDB" id="A0AAE9ZLN9"/>
<dbReference type="SUPFAM" id="SSF74653">
    <property type="entry name" value="TolA/TonB C-terminal domain"/>
    <property type="match status" value="1"/>
</dbReference>